<reference evidence="2" key="1">
    <citation type="submission" date="2015-01" db="EMBL/GenBank/DDBJ databases">
        <title>Flavisolibacter sp./LCS9/ whole genome sequencing.</title>
        <authorList>
            <person name="Kim M.K."/>
            <person name="Srinivasan S."/>
            <person name="Lee J.-J."/>
        </authorList>
    </citation>
    <scope>NUCLEOTIDE SEQUENCE [LARGE SCALE GENOMIC DNA]</scope>
    <source>
        <strain evidence="2">LCS9</strain>
    </source>
</reference>
<organism evidence="1 2">
    <name type="scientific">Flavisolibacter tropicus</name>
    <dbReference type="NCBI Taxonomy" id="1492898"/>
    <lineage>
        <taxon>Bacteria</taxon>
        <taxon>Pseudomonadati</taxon>
        <taxon>Bacteroidota</taxon>
        <taxon>Chitinophagia</taxon>
        <taxon>Chitinophagales</taxon>
        <taxon>Chitinophagaceae</taxon>
        <taxon>Flavisolibacter</taxon>
    </lineage>
</organism>
<keyword evidence="2" id="KW-1185">Reference proteome</keyword>
<reference evidence="1 2" key="2">
    <citation type="journal article" date="2016" name="Int. J. Syst. Evol. Microbiol.">
        <title>Flavisolibacter tropicus sp. nov., isolated from tropical soil.</title>
        <authorList>
            <person name="Lee J.J."/>
            <person name="Kang M.S."/>
            <person name="Kim G.S."/>
            <person name="Lee C.S."/>
            <person name="Lim S."/>
            <person name="Lee J."/>
            <person name="Roh S.H."/>
            <person name="Kang H."/>
            <person name="Ha J.M."/>
            <person name="Bae S."/>
            <person name="Jung H.Y."/>
            <person name="Kim M.K."/>
        </authorList>
    </citation>
    <scope>NUCLEOTIDE SEQUENCE [LARGE SCALE GENOMIC DNA]</scope>
    <source>
        <strain evidence="1 2">LCS9</strain>
    </source>
</reference>
<dbReference type="AlphaFoldDB" id="A0A172TUT7"/>
<sequence length="145" mass="16654">MINRLNKLTREERELLYQAPVLLSVQVACSSKGVNQTQKKDAIWLSHIKTFTADPVLIPYYQEVEKTFAPQFEATVQEYAPFDEAKQTALKEKIEQVNAVVAKLEPGYAEDLQHSLEKYVNHVQRSAHSVFQDFMFPLKIKGLND</sequence>
<dbReference type="OrthoDB" id="1429999at2"/>
<evidence type="ECO:0000313" key="1">
    <source>
        <dbReference type="EMBL" id="ANE50800.1"/>
    </source>
</evidence>
<dbReference type="Proteomes" id="UP000077177">
    <property type="component" value="Chromosome"/>
</dbReference>
<gene>
    <name evidence="1" type="ORF">SY85_10085</name>
</gene>
<protein>
    <submittedName>
        <fullName evidence="1">Uncharacterized protein</fullName>
    </submittedName>
</protein>
<accession>A0A172TUT7</accession>
<dbReference type="EMBL" id="CP011390">
    <property type="protein sequence ID" value="ANE50800.1"/>
    <property type="molecule type" value="Genomic_DNA"/>
</dbReference>
<proteinExistence type="predicted"/>
<dbReference type="RefSeq" id="WP_066404133.1">
    <property type="nucleotide sequence ID" value="NZ_CP011390.1"/>
</dbReference>
<name>A0A172TUT7_9BACT</name>
<dbReference type="KEGG" id="fla:SY85_10085"/>
<dbReference type="SUPFAM" id="SSF58113">
    <property type="entry name" value="Apolipoprotein A-I"/>
    <property type="match status" value="1"/>
</dbReference>
<evidence type="ECO:0000313" key="2">
    <source>
        <dbReference type="Proteomes" id="UP000077177"/>
    </source>
</evidence>